<dbReference type="AlphaFoldDB" id="A0A5C0SFC0"/>
<keyword evidence="1" id="KW-0472">Membrane</keyword>
<keyword evidence="1" id="KW-0812">Transmembrane</keyword>
<organism evidence="2 3">
    <name type="scientific">Crassaminicella thermophila</name>
    <dbReference type="NCBI Taxonomy" id="2599308"/>
    <lineage>
        <taxon>Bacteria</taxon>
        <taxon>Bacillati</taxon>
        <taxon>Bacillota</taxon>
        <taxon>Clostridia</taxon>
        <taxon>Eubacteriales</taxon>
        <taxon>Clostridiaceae</taxon>
        <taxon>Crassaminicella</taxon>
    </lineage>
</organism>
<dbReference type="EMBL" id="CP042243">
    <property type="protein sequence ID" value="QEK12870.1"/>
    <property type="molecule type" value="Genomic_DNA"/>
</dbReference>
<evidence type="ECO:0000313" key="2">
    <source>
        <dbReference type="EMBL" id="QEK12870.1"/>
    </source>
</evidence>
<gene>
    <name evidence="2" type="ORF">FQB35_11335</name>
</gene>
<keyword evidence="1" id="KW-1133">Transmembrane helix</keyword>
<dbReference type="KEGG" id="crs:FQB35_11335"/>
<proteinExistence type="predicted"/>
<accession>A0A5C0SFC0</accession>
<evidence type="ECO:0000313" key="3">
    <source>
        <dbReference type="Proteomes" id="UP000324646"/>
    </source>
</evidence>
<dbReference type="RefSeq" id="WP_148810006.1">
    <property type="nucleotide sequence ID" value="NZ_CP042243.1"/>
</dbReference>
<reference evidence="2 3" key="1">
    <citation type="submission" date="2019-07" db="EMBL/GenBank/DDBJ databases">
        <title>Complete genome of Crassaminicella thermophila SY095.</title>
        <authorList>
            <person name="Li X."/>
        </authorList>
    </citation>
    <scope>NUCLEOTIDE SEQUENCE [LARGE SCALE GENOMIC DNA]</scope>
    <source>
        <strain evidence="2 3">SY095</strain>
    </source>
</reference>
<name>A0A5C0SFC0_CRATE</name>
<dbReference type="Gene3D" id="2.60.40.3680">
    <property type="match status" value="1"/>
</dbReference>
<dbReference type="OrthoDB" id="1949766at2"/>
<evidence type="ECO:0000256" key="1">
    <source>
        <dbReference type="SAM" id="Phobius"/>
    </source>
</evidence>
<sequence length="399" mass="47821">MRKFIILLSIIFIFSIITYADNSVFVHSIFDTPIQIMSGNIEIKVKNGISYVHSEFILKSTGEEKVRVGFPTNKKLYNFETYVDGKKIFVKKELKDKVYWYFWEIAFDKEVHKVENNYWVYNTYDSIGGEVIDYILRGDYGKVTVYFDKDFNPEDFKLINYKNNRNIKVKILPEKRKIILEFYHLKVPSNITIYHRDIIDKQKQYLLENICSPLDKEKWHMQNLAKAAYDNYMKKNYEEALANMDKIASYKENGNEEVTSYALKLENFLDYYRAIILMERGRYEEAAYYFKMNGMLHDTNQYKLAILYKTNGDIDRYIHTLMKIIKVKHDNELVTIWAKQELMNLPVGIKEKYKTFINNQDENVLNYVKKENFSYRSFILFNMGIVIFILVIYWNIRKN</sequence>
<keyword evidence="3" id="KW-1185">Reference proteome</keyword>
<evidence type="ECO:0008006" key="4">
    <source>
        <dbReference type="Google" id="ProtNLM"/>
    </source>
</evidence>
<dbReference type="SUPFAM" id="SSF48452">
    <property type="entry name" value="TPR-like"/>
    <property type="match status" value="1"/>
</dbReference>
<protein>
    <recommendedName>
        <fullName evidence="4">Tetratricopeptide repeat-containing protein</fullName>
    </recommendedName>
</protein>
<dbReference type="Gene3D" id="1.25.40.10">
    <property type="entry name" value="Tetratricopeptide repeat domain"/>
    <property type="match status" value="1"/>
</dbReference>
<dbReference type="InterPro" id="IPR011990">
    <property type="entry name" value="TPR-like_helical_dom_sf"/>
</dbReference>
<dbReference type="Proteomes" id="UP000324646">
    <property type="component" value="Chromosome"/>
</dbReference>
<feature type="transmembrane region" description="Helical" evidence="1">
    <location>
        <begin position="378"/>
        <end position="396"/>
    </location>
</feature>